<feature type="transmembrane region" description="Helical" evidence="1">
    <location>
        <begin position="240"/>
        <end position="259"/>
    </location>
</feature>
<dbReference type="GO" id="GO:0005886">
    <property type="term" value="C:plasma membrane"/>
    <property type="evidence" value="ECO:0007669"/>
    <property type="project" value="UniProtKB-SubCell"/>
</dbReference>
<proteinExistence type="predicted"/>
<protein>
    <submittedName>
        <fullName evidence="2">ABC transporter permease subunit</fullName>
    </submittedName>
</protein>
<feature type="transmembrane region" description="Helical" evidence="1">
    <location>
        <begin position="401"/>
        <end position="421"/>
    </location>
</feature>
<dbReference type="PANTHER" id="PTHR43471">
    <property type="entry name" value="ABC TRANSPORTER PERMEASE"/>
    <property type="match status" value="1"/>
</dbReference>
<name>A0AAU7CN68_9BACT</name>
<feature type="transmembrane region" description="Helical" evidence="1">
    <location>
        <begin position="460"/>
        <end position="478"/>
    </location>
</feature>
<sequence length="579" mass="63023">MRMRVGLGPVFAYEWLATSRRWQVYAMRSLFVTVLLTSLALVGTTTATAPLRRPTIQRQAEVGRAFYQAIVGTQLILLLLAAPAATAGSVCLDKARGTLTHLLLTDLSNAEIVLGKLAARLIPVLGLVASALPALALGTLMGGIDPRALTGAFLVSLGVAILGCTLALLLSVWGTKTHEVLIATYVIFLVWIVGAPTWSYLKWVLGWGFGPPQWLNWVNPFWLTFASSWQRGTVDLGPSLLFLAASCGISAVLTAVAVVRVRDVASRQAGHAPRRRWWFSSSGHGRWRRDWFGPRLDPNPILWREWHRRRPSRWSRILWTLYNGGAIAISLMMVALILRGTSTQSQSSAFFNGGQVAVGFLLLSILSSTSLTEERVRGSLDVLLATPMSTRAIVLGKWWGAYQSTLLLVILPGMVTVAIAYRHGHWEAVPLVIGLLLTFGAALTSLGLALATWIPHQGRVMALTVTAYVFATIGWPFVMELLSTGTNGSARLGIGSASPWLGTVIPNLLVQILNSDNEWSEFAAWLIVWCVVYSLIAIGLLAATLGTFDRCLGRVSIRSAANPPRPRPKPKWEPAALMD</sequence>
<feature type="transmembrane region" description="Helical" evidence="1">
    <location>
        <begin position="71"/>
        <end position="92"/>
    </location>
</feature>
<feature type="transmembrane region" description="Helical" evidence="1">
    <location>
        <begin position="148"/>
        <end position="173"/>
    </location>
</feature>
<feature type="transmembrane region" description="Helical" evidence="1">
    <location>
        <begin position="317"/>
        <end position="337"/>
    </location>
</feature>
<reference evidence="2" key="1">
    <citation type="submission" date="2024-05" db="EMBL/GenBank/DDBJ databases">
        <title>Planctomycetes of the genus Singulisphaera possess chitinolytic capabilities.</title>
        <authorList>
            <person name="Ivanova A."/>
        </authorList>
    </citation>
    <scope>NUCLEOTIDE SEQUENCE</scope>
    <source>
        <strain evidence="2">Ch08T</strain>
    </source>
</reference>
<dbReference type="PANTHER" id="PTHR43471:SF12">
    <property type="entry name" value="HYPOTHETICAL MEMBRANE PROTEIN, CONSERVED"/>
    <property type="match status" value="1"/>
</dbReference>
<gene>
    <name evidence="2" type="ORF">V5E97_10890</name>
</gene>
<keyword evidence="1" id="KW-0812">Transmembrane</keyword>
<accession>A0AAU7CN68</accession>
<feature type="transmembrane region" description="Helical" evidence="1">
    <location>
        <begin position="349"/>
        <end position="366"/>
    </location>
</feature>
<feature type="transmembrane region" description="Helical" evidence="1">
    <location>
        <begin position="180"/>
        <end position="201"/>
    </location>
</feature>
<dbReference type="EMBL" id="CP155447">
    <property type="protein sequence ID" value="XBH06513.1"/>
    <property type="molecule type" value="Genomic_DNA"/>
</dbReference>
<dbReference type="AlphaFoldDB" id="A0AAU7CN68"/>
<feature type="transmembrane region" description="Helical" evidence="1">
    <location>
        <begin position="113"/>
        <end position="136"/>
    </location>
</feature>
<dbReference type="GO" id="GO:0140359">
    <property type="term" value="F:ABC-type transporter activity"/>
    <property type="evidence" value="ECO:0007669"/>
    <property type="project" value="InterPro"/>
</dbReference>
<dbReference type="RefSeq" id="WP_406699363.1">
    <property type="nucleotide sequence ID" value="NZ_CP155447.1"/>
</dbReference>
<evidence type="ECO:0000313" key="2">
    <source>
        <dbReference type="EMBL" id="XBH06513.1"/>
    </source>
</evidence>
<evidence type="ECO:0000256" key="1">
    <source>
        <dbReference type="SAM" id="Phobius"/>
    </source>
</evidence>
<feature type="transmembrane region" description="Helical" evidence="1">
    <location>
        <begin position="522"/>
        <end position="548"/>
    </location>
</feature>
<keyword evidence="1" id="KW-1133">Transmembrane helix</keyword>
<feature type="transmembrane region" description="Helical" evidence="1">
    <location>
        <begin position="428"/>
        <end position="454"/>
    </location>
</feature>
<organism evidence="2">
    <name type="scientific">Singulisphaera sp. Ch08</name>
    <dbReference type="NCBI Taxonomy" id="3120278"/>
    <lineage>
        <taxon>Bacteria</taxon>
        <taxon>Pseudomonadati</taxon>
        <taxon>Planctomycetota</taxon>
        <taxon>Planctomycetia</taxon>
        <taxon>Isosphaerales</taxon>
        <taxon>Isosphaeraceae</taxon>
        <taxon>Singulisphaera</taxon>
    </lineage>
</organism>
<keyword evidence="1" id="KW-0472">Membrane</keyword>
<dbReference type="Pfam" id="PF12679">
    <property type="entry name" value="ABC2_membrane_2"/>
    <property type="match status" value="1"/>
</dbReference>